<accession>A0ABP2J3H2</accession>
<dbReference type="Pfam" id="PF00356">
    <property type="entry name" value="LacI"/>
    <property type="match status" value="1"/>
</dbReference>
<evidence type="ECO:0000313" key="6">
    <source>
        <dbReference type="Proteomes" id="UP000004431"/>
    </source>
</evidence>
<keyword evidence="3" id="KW-0804">Transcription</keyword>
<keyword evidence="6" id="KW-1185">Reference proteome</keyword>
<evidence type="ECO:0000259" key="4">
    <source>
        <dbReference type="PROSITE" id="PS50932"/>
    </source>
</evidence>
<dbReference type="SUPFAM" id="SSF53822">
    <property type="entry name" value="Periplasmic binding protein-like I"/>
    <property type="match status" value="1"/>
</dbReference>
<keyword evidence="1" id="KW-0805">Transcription regulation</keyword>
<feature type="domain" description="HTH lacI-type" evidence="4">
    <location>
        <begin position="6"/>
        <end position="61"/>
    </location>
</feature>
<evidence type="ECO:0000256" key="1">
    <source>
        <dbReference type="ARBA" id="ARBA00023015"/>
    </source>
</evidence>
<dbReference type="PROSITE" id="PS50932">
    <property type="entry name" value="HTH_LACI_2"/>
    <property type="match status" value="1"/>
</dbReference>
<dbReference type="RefSeq" id="WP_006304493.1">
    <property type="nucleotide sequence ID" value="NZ_AEDQ01000029.1"/>
</dbReference>
<comment type="caution">
    <text evidence="5">The sequence shown here is derived from an EMBL/GenBank/DDBJ whole genome shotgun (WGS) entry which is preliminary data.</text>
</comment>
<dbReference type="PANTHER" id="PTHR30146">
    <property type="entry name" value="LACI-RELATED TRANSCRIPTIONAL REPRESSOR"/>
    <property type="match status" value="1"/>
</dbReference>
<dbReference type="InterPro" id="IPR028082">
    <property type="entry name" value="Peripla_BP_I"/>
</dbReference>
<evidence type="ECO:0000256" key="2">
    <source>
        <dbReference type="ARBA" id="ARBA00023125"/>
    </source>
</evidence>
<protein>
    <submittedName>
        <fullName evidence="5">Transcriptional regulator, LacI family</fullName>
    </submittedName>
</protein>
<dbReference type="CDD" id="cd01392">
    <property type="entry name" value="HTH_LacI"/>
    <property type="match status" value="1"/>
</dbReference>
<proteinExistence type="predicted"/>
<keyword evidence="2" id="KW-0238">DNA-binding</keyword>
<evidence type="ECO:0000256" key="3">
    <source>
        <dbReference type="ARBA" id="ARBA00023163"/>
    </source>
</evidence>
<dbReference type="CDD" id="cd06283">
    <property type="entry name" value="PBP1_RegR_EndR_KdgR-like"/>
    <property type="match status" value="1"/>
</dbReference>
<dbReference type="Gene3D" id="3.40.50.2300">
    <property type="match status" value="2"/>
</dbReference>
<evidence type="ECO:0000313" key="5">
    <source>
        <dbReference type="EMBL" id="EFL43834.1"/>
    </source>
</evidence>
<gene>
    <name evidence="5" type="ORF">HMPREF9248_0607</name>
</gene>
<organism evidence="5 6">
    <name type="scientific">Fannyhessea vaginae PB189-T1-4</name>
    <dbReference type="NCBI Taxonomy" id="866774"/>
    <lineage>
        <taxon>Bacteria</taxon>
        <taxon>Bacillati</taxon>
        <taxon>Actinomycetota</taxon>
        <taxon>Coriobacteriia</taxon>
        <taxon>Coriobacteriales</taxon>
        <taxon>Atopobiaceae</taxon>
        <taxon>Fannyhessea</taxon>
    </lineage>
</organism>
<dbReference type="Gene3D" id="1.10.260.40">
    <property type="entry name" value="lambda repressor-like DNA-binding domains"/>
    <property type="match status" value="1"/>
</dbReference>
<dbReference type="PANTHER" id="PTHR30146:SF154">
    <property type="entry name" value="TRANSCRIPTION REGULATOR, MEMBER OF GALR FAMILY"/>
    <property type="match status" value="1"/>
</dbReference>
<dbReference type="Pfam" id="PF00532">
    <property type="entry name" value="Peripla_BP_1"/>
    <property type="match status" value="1"/>
</dbReference>
<dbReference type="SMART" id="SM00354">
    <property type="entry name" value="HTH_LACI"/>
    <property type="match status" value="1"/>
</dbReference>
<reference evidence="5 6" key="1">
    <citation type="submission" date="2010-08" db="EMBL/GenBank/DDBJ databases">
        <authorList>
            <person name="Durkin A.S."/>
            <person name="Madupu R."/>
            <person name="Torralba M."/>
            <person name="Gillis M."/>
            <person name="Methe B."/>
            <person name="Sutton G."/>
            <person name="Nelson K.E."/>
        </authorList>
    </citation>
    <scope>NUCLEOTIDE SEQUENCE [LARGE SCALE GENOMIC DNA]</scope>
    <source>
        <strain evidence="5 6">PB189-T1-4</strain>
    </source>
</reference>
<dbReference type="InterPro" id="IPR010982">
    <property type="entry name" value="Lambda_DNA-bd_dom_sf"/>
</dbReference>
<dbReference type="InterPro" id="IPR001761">
    <property type="entry name" value="Peripla_BP/Lac1_sug-bd_dom"/>
</dbReference>
<name>A0ABP2J3H2_9ACTN</name>
<dbReference type="InterPro" id="IPR000843">
    <property type="entry name" value="HTH_LacI"/>
</dbReference>
<dbReference type="SUPFAM" id="SSF47413">
    <property type="entry name" value="lambda repressor-like DNA-binding domains"/>
    <property type="match status" value="1"/>
</dbReference>
<dbReference type="Proteomes" id="UP000004431">
    <property type="component" value="Unassembled WGS sequence"/>
</dbReference>
<dbReference type="EMBL" id="AEDQ01000029">
    <property type="protein sequence ID" value="EFL43834.1"/>
    <property type="molecule type" value="Genomic_DNA"/>
</dbReference>
<sequence length="340" mass="38536">MKPRRITISDVARLSQTSTASVSYYLNNKKYKLSEATQQRIAKVIEETGYIPNVQAQTLLGKKTHVIAIILLNNTNLWAGQLLDGIEQIALAKDYQTVVCTSKFNQETELMYVDKMIGLGIDGFIIQPTNNFKAVEKRIKQAGKPVVFCDCSPLGMDNYWAKTNLYDGIYTATETLIQEGYNDFIAVGAKIGNSRTRIERHQGFMEAVQAYGKTAKFVTVDYTVPTISYLREYFKQNISPARRTLIFVENQWNLSRVFKSLEPLYPLIPNQLGLFGLDCSEWTCLTKPTITTLIEPVHKLGEEVARTLIDVLEQKTPDERHILLSCDINWQESTNYPSAP</sequence>